<proteinExistence type="predicted"/>
<dbReference type="AlphaFoldDB" id="A0A134CDL5"/>
<keyword evidence="4" id="KW-1185">Reference proteome</keyword>
<dbReference type="Proteomes" id="UP000070160">
    <property type="component" value="Unassembled WGS sequence"/>
</dbReference>
<dbReference type="STRING" id="1588748.HMPREF3182_01539"/>
<dbReference type="Gene3D" id="3.40.50.880">
    <property type="match status" value="1"/>
</dbReference>
<dbReference type="PROSITE" id="PS51273">
    <property type="entry name" value="GATASE_TYPE_1"/>
    <property type="match status" value="1"/>
</dbReference>
<sequence>MFLIIDNHDSFVYTIADYIKSLHYNVSVYPCDQLSDAIINTLQPQGIIISPGPKHPKDAIESFHILTAYKGKIPILGICLGMQLIAYAAGASITRGKRPMHGKITPITHHGTGLFMHLPPTFHVTRYHSLIVQANTLPRTYRCDAFSTDGVLMGLSHKTLPLWGVQFHPEALLTEYGHELLQHFCILAHAYTSSHEGDYYV</sequence>
<dbReference type="InterPro" id="IPR006221">
    <property type="entry name" value="TrpG/PapA_dom"/>
</dbReference>
<reference evidence="4" key="1">
    <citation type="submission" date="2016-01" db="EMBL/GenBank/DDBJ databases">
        <authorList>
            <person name="Mitreva M."/>
            <person name="Pepin K.H."/>
            <person name="Mihindukulasuriya K.A."/>
            <person name="Fulton R."/>
            <person name="Fronick C."/>
            <person name="O'Laughlin M."/>
            <person name="Miner T."/>
            <person name="Herter B."/>
            <person name="Rosa B.A."/>
            <person name="Cordes M."/>
            <person name="Tomlinson C."/>
            <person name="Wollam A."/>
            <person name="Palsikar V.B."/>
            <person name="Mardis E.R."/>
            <person name="Wilson R.K."/>
        </authorList>
    </citation>
    <scope>NUCLEOTIDE SEQUENCE [LARGE SCALE GENOMIC DNA]</scope>
    <source>
        <strain evidence="4">KA00182</strain>
    </source>
</reference>
<evidence type="ECO:0000259" key="2">
    <source>
        <dbReference type="Pfam" id="PF00117"/>
    </source>
</evidence>
<dbReference type="GO" id="GO:0016740">
    <property type="term" value="F:transferase activity"/>
    <property type="evidence" value="ECO:0007669"/>
    <property type="project" value="UniProtKB-KW"/>
</dbReference>
<dbReference type="PATRIC" id="fig|1588748.3.peg.1490"/>
<dbReference type="FunFam" id="3.40.50.880:FF:000003">
    <property type="entry name" value="Anthranilate synthase component II"/>
    <property type="match status" value="1"/>
</dbReference>
<dbReference type="PANTHER" id="PTHR43418:SF4">
    <property type="entry name" value="MULTIFUNCTIONAL TRYPTOPHAN BIOSYNTHESIS PROTEIN"/>
    <property type="match status" value="1"/>
</dbReference>
<dbReference type="Pfam" id="PF00117">
    <property type="entry name" value="GATase"/>
    <property type="match status" value="1"/>
</dbReference>
<dbReference type="GO" id="GO:0004049">
    <property type="term" value="F:anthranilate synthase activity"/>
    <property type="evidence" value="ECO:0007669"/>
    <property type="project" value="TreeGrafter"/>
</dbReference>
<dbReference type="CDD" id="cd01743">
    <property type="entry name" value="GATase1_Anthranilate_Synthase"/>
    <property type="match status" value="1"/>
</dbReference>
<feature type="domain" description="Glutamine amidotransferase" evidence="2">
    <location>
        <begin position="3"/>
        <end position="186"/>
    </location>
</feature>
<dbReference type="InterPro" id="IPR029062">
    <property type="entry name" value="Class_I_gatase-like"/>
</dbReference>
<dbReference type="SUPFAM" id="SSF52317">
    <property type="entry name" value="Class I glutamine amidotransferase-like"/>
    <property type="match status" value="1"/>
</dbReference>
<gene>
    <name evidence="3" type="ORF">HMPREF3182_01539</name>
</gene>
<dbReference type="InterPro" id="IPR017926">
    <property type="entry name" value="GATASE"/>
</dbReference>
<dbReference type="GO" id="GO:0005829">
    <property type="term" value="C:cytosol"/>
    <property type="evidence" value="ECO:0007669"/>
    <property type="project" value="TreeGrafter"/>
</dbReference>
<dbReference type="PANTHER" id="PTHR43418">
    <property type="entry name" value="MULTIFUNCTIONAL TRYPTOPHAN BIOSYNTHESIS PROTEIN-RELATED"/>
    <property type="match status" value="1"/>
</dbReference>
<name>A0A134CDL5_9FIRM</name>
<dbReference type="PRINTS" id="PR00097">
    <property type="entry name" value="ANTSNTHASEII"/>
</dbReference>
<dbReference type="InterPro" id="IPR050472">
    <property type="entry name" value="Anth_synth/Amidotransfase"/>
</dbReference>
<accession>A0A134CDL5</accession>
<organism evidence="3 4">
    <name type="scientific">Megasphaera hutchinsoni</name>
    <dbReference type="NCBI Taxonomy" id="1588748"/>
    <lineage>
        <taxon>Bacteria</taxon>
        <taxon>Bacillati</taxon>
        <taxon>Bacillota</taxon>
        <taxon>Negativicutes</taxon>
        <taxon>Veillonellales</taxon>
        <taxon>Veillonellaceae</taxon>
        <taxon>Megasphaera</taxon>
    </lineage>
</organism>
<dbReference type="RefSeq" id="WP_062486595.1">
    <property type="nucleotide sequence ID" value="NZ_KQ960955.1"/>
</dbReference>
<keyword evidence="3" id="KW-0808">Transferase</keyword>
<keyword evidence="1 3" id="KW-0315">Glutamine amidotransferase</keyword>
<comment type="caution">
    <text evidence="3">The sequence shown here is derived from an EMBL/GenBank/DDBJ whole genome shotgun (WGS) entry which is preliminary data.</text>
</comment>
<dbReference type="PRINTS" id="PR00096">
    <property type="entry name" value="GATASE"/>
</dbReference>
<dbReference type="EMBL" id="LSDT01000050">
    <property type="protein sequence ID" value="KXB90224.1"/>
    <property type="molecule type" value="Genomic_DNA"/>
</dbReference>
<dbReference type="NCBIfam" id="TIGR00566">
    <property type="entry name" value="trpG_papA"/>
    <property type="match status" value="1"/>
</dbReference>
<evidence type="ECO:0000313" key="3">
    <source>
        <dbReference type="EMBL" id="KXB90224.1"/>
    </source>
</evidence>
<dbReference type="PRINTS" id="PR00099">
    <property type="entry name" value="CPSGATASE"/>
</dbReference>
<evidence type="ECO:0000313" key="4">
    <source>
        <dbReference type="Proteomes" id="UP000070160"/>
    </source>
</evidence>
<evidence type="ECO:0000256" key="1">
    <source>
        <dbReference type="ARBA" id="ARBA00022962"/>
    </source>
</evidence>
<protein>
    <submittedName>
        <fullName evidence="3">Glutamine amidotransferase, class I</fullName>
    </submittedName>
</protein>
<dbReference type="GO" id="GO:0000162">
    <property type="term" value="P:L-tryptophan biosynthetic process"/>
    <property type="evidence" value="ECO:0007669"/>
    <property type="project" value="TreeGrafter"/>
</dbReference>